<evidence type="ECO:0000256" key="1">
    <source>
        <dbReference type="ARBA" id="ARBA00007957"/>
    </source>
</evidence>
<feature type="binding site" evidence="8">
    <location>
        <position position="112"/>
    </location>
    <ligand>
        <name>Fe cation</name>
        <dbReference type="ChEBI" id="CHEBI:24875"/>
    </ligand>
</feature>
<dbReference type="KEGG" id="ohi:H8790_00315"/>
<dbReference type="PANTHER" id="PTHR33202:SF7">
    <property type="entry name" value="FERRIC UPTAKE REGULATION PROTEIN"/>
    <property type="match status" value="1"/>
</dbReference>
<dbReference type="Proteomes" id="UP000515960">
    <property type="component" value="Chromosome"/>
</dbReference>
<name>A0A7G9B4Q8_9FIRM</name>
<organism evidence="9 10">
    <name type="scientific">Oscillibacter hominis</name>
    <dbReference type="NCBI Taxonomy" id="2763056"/>
    <lineage>
        <taxon>Bacteria</taxon>
        <taxon>Bacillati</taxon>
        <taxon>Bacillota</taxon>
        <taxon>Clostridia</taxon>
        <taxon>Eubacteriales</taxon>
        <taxon>Oscillospiraceae</taxon>
        <taxon>Oscillibacter</taxon>
    </lineage>
</organism>
<keyword evidence="2" id="KW-0678">Repressor</keyword>
<evidence type="ECO:0000313" key="9">
    <source>
        <dbReference type="EMBL" id="QNL44539.1"/>
    </source>
</evidence>
<keyword evidence="5" id="KW-0238">DNA-binding</keyword>
<dbReference type="CDD" id="cd07153">
    <property type="entry name" value="Fur_like"/>
    <property type="match status" value="1"/>
</dbReference>
<evidence type="ECO:0000256" key="4">
    <source>
        <dbReference type="ARBA" id="ARBA00023015"/>
    </source>
</evidence>
<evidence type="ECO:0000256" key="2">
    <source>
        <dbReference type="ARBA" id="ARBA00022491"/>
    </source>
</evidence>
<dbReference type="InterPro" id="IPR002481">
    <property type="entry name" value="FUR"/>
</dbReference>
<evidence type="ECO:0000256" key="3">
    <source>
        <dbReference type="ARBA" id="ARBA00022833"/>
    </source>
</evidence>
<dbReference type="Gene3D" id="1.10.10.10">
    <property type="entry name" value="Winged helix-like DNA-binding domain superfamily/Winged helix DNA-binding domain"/>
    <property type="match status" value="1"/>
</dbReference>
<evidence type="ECO:0000313" key="10">
    <source>
        <dbReference type="Proteomes" id="UP000515960"/>
    </source>
</evidence>
<evidence type="ECO:0000256" key="7">
    <source>
        <dbReference type="PIRSR" id="PIRSR602481-1"/>
    </source>
</evidence>
<dbReference type="InterPro" id="IPR036388">
    <property type="entry name" value="WH-like_DNA-bd_sf"/>
</dbReference>
<dbReference type="GO" id="GO:0008270">
    <property type="term" value="F:zinc ion binding"/>
    <property type="evidence" value="ECO:0007669"/>
    <property type="project" value="TreeGrafter"/>
</dbReference>
<feature type="binding site" evidence="7">
    <location>
        <position position="81"/>
    </location>
    <ligand>
        <name>Zn(2+)</name>
        <dbReference type="ChEBI" id="CHEBI:29105"/>
    </ligand>
</feature>
<protein>
    <submittedName>
        <fullName evidence="9">Transcriptional repressor</fullName>
    </submittedName>
</protein>
<dbReference type="PANTHER" id="PTHR33202">
    <property type="entry name" value="ZINC UPTAKE REGULATION PROTEIN"/>
    <property type="match status" value="1"/>
</dbReference>
<keyword evidence="6" id="KW-0804">Transcription</keyword>
<dbReference type="Gene3D" id="3.30.1490.190">
    <property type="match status" value="1"/>
</dbReference>
<dbReference type="InterPro" id="IPR036390">
    <property type="entry name" value="WH_DNA-bd_sf"/>
</dbReference>
<feature type="binding site" evidence="7">
    <location>
        <position position="84"/>
    </location>
    <ligand>
        <name>Zn(2+)</name>
        <dbReference type="ChEBI" id="CHEBI:29105"/>
    </ligand>
</feature>
<dbReference type="InterPro" id="IPR043135">
    <property type="entry name" value="Fur_C"/>
</dbReference>
<keyword evidence="7" id="KW-0479">Metal-binding</keyword>
<dbReference type="GO" id="GO:0003700">
    <property type="term" value="F:DNA-binding transcription factor activity"/>
    <property type="evidence" value="ECO:0007669"/>
    <property type="project" value="InterPro"/>
</dbReference>
<reference evidence="9 10" key="1">
    <citation type="submission" date="2020-08" db="EMBL/GenBank/DDBJ databases">
        <authorList>
            <person name="Liu C."/>
            <person name="Sun Q."/>
        </authorList>
    </citation>
    <scope>NUCLEOTIDE SEQUENCE [LARGE SCALE GENOMIC DNA]</scope>
    <source>
        <strain evidence="9 10">NSJ-62</strain>
    </source>
</reference>
<evidence type="ECO:0000256" key="6">
    <source>
        <dbReference type="ARBA" id="ARBA00023163"/>
    </source>
</evidence>
<feature type="binding site" evidence="7">
    <location>
        <position position="120"/>
    </location>
    <ligand>
        <name>Zn(2+)</name>
        <dbReference type="ChEBI" id="CHEBI:29105"/>
    </ligand>
</feature>
<keyword evidence="8" id="KW-0408">Iron</keyword>
<feature type="binding site" evidence="7">
    <location>
        <position position="123"/>
    </location>
    <ligand>
        <name>Zn(2+)</name>
        <dbReference type="ChEBI" id="CHEBI:29105"/>
    </ligand>
</feature>
<sequence>MRPQRYSVRRERIYEAVAASCEHPSAEMIYNQLKTELPQLSLGTVYRNLNQLAEEGRLSRLDCGSADRFDATVAPHTHFCCTACGRVLDLPVPYDPVLDREAERWGCQVKGHSLTFLGICSGCGGKNTVL</sequence>
<gene>
    <name evidence="9" type="ORF">H8790_00315</name>
</gene>
<dbReference type="EMBL" id="CP060490">
    <property type="protein sequence ID" value="QNL44539.1"/>
    <property type="molecule type" value="Genomic_DNA"/>
</dbReference>
<evidence type="ECO:0000256" key="8">
    <source>
        <dbReference type="PIRSR" id="PIRSR602481-2"/>
    </source>
</evidence>
<dbReference type="AlphaFoldDB" id="A0A7G9B4Q8"/>
<dbReference type="RefSeq" id="WP_187333139.1">
    <property type="nucleotide sequence ID" value="NZ_CP060490.1"/>
</dbReference>
<dbReference type="GO" id="GO:0000976">
    <property type="term" value="F:transcription cis-regulatory region binding"/>
    <property type="evidence" value="ECO:0007669"/>
    <property type="project" value="TreeGrafter"/>
</dbReference>
<comment type="similarity">
    <text evidence="1">Belongs to the Fur family.</text>
</comment>
<accession>A0A7G9B4Q8</accession>
<comment type="cofactor">
    <cofactor evidence="8">
        <name>Mn(2+)</name>
        <dbReference type="ChEBI" id="CHEBI:29035"/>
    </cofactor>
    <cofactor evidence="8">
        <name>Fe(2+)</name>
        <dbReference type="ChEBI" id="CHEBI:29033"/>
    </cofactor>
    <text evidence="8">Binds 1 Mn(2+) or Fe(2+) ion per subunit.</text>
</comment>
<dbReference type="Pfam" id="PF01475">
    <property type="entry name" value="FUR"/>
    <property type="match status" value="1"/>
</dbReference>
<keyword evidence="4" id="KW-0805">Transcription regulation</keyword>
<dbReference type="GO" id="GO:1900376">
    <property type="term" value="P:regulation of secondary metabolite biosynthetic process"/>
    <property type="evidence" value="ECO:0007669"/>
    <property type="project" value="TreeGrafter"/>
</dbReference>
<proteinExistence type="inferred from homology"/>
<keyword evidence="10" id="KW-1185">Reference proteome</keyword>
<evidence type="ECO:0000256" key="5">
    <source>
        <dbReference type="ARBA" id="ARBA00023125"/>
    </source>
</evidence>
<dbReference type="GO" id="GO:0045892">
    <property type="term" value="P:negative regulation of DNA-templated transcription"/>
    <property type="evidence" value="ECO:0007669"/>
    <property type="project" value="TreeGrafter"/>
</dbReference>
<comment type="cofactor">
    <cofactor evidence="7">
        <name>Zn(2+)</name>
        <dbReference type="ChEBI" id="CHEBI:29105"/>
    </cofactor>
    <text evidence="7">Binds 1 zinc ion per subunit.</text>
</comment>
<keyword evidence="3 7" id="KW-0862">Zinc</keyword>
<dbReference type="SUPFAM" id="SSF46785">
    <property type="entry name" value="Winged helix' DNA-binding domain"/>
    <property type="match status" value="1"/>
</dbReference>